<organism evidence="10">
    <name type="scientific">uncultured Thiotrichaceae bacterium</name>
    <dbReference type="NCBI Taxonomy" id="298394"/>
    <lineage>
        <taxon>Bacteria</taxon>
        <taxon>Pseudomonadati</taxon>
        <taxon>Pseudomonadota</taxon>
        <taxon>Gammaproteobacteria</taxon>
        <taxon>Thiotrichales</taxon>
        <taxon>Thiotrichaceae</taxon>
        <taxon>environmental samples</taxon>
    </lineage>
</organism>
<dbReference type="CDD" id="cd06530">
    <property type="entry name" value="S26_SPase_I"/>
    <property type="match status" value="1"/>
</dbReference>
<comment type="catalytic activity">
    <reaction evidence="1 8">
        <text>Cleavage of hydrophobic, N-terminal signal or leader sequences from secreted and periplasmic proteins.</text>
        <dbReference type="EC" id="3.4.21.89"/>
    </reaction>
</comment>
<keyword evidence="8" id="KW-0472">Membrane</keyword>
<dbReference type="Gene3D" id="2.10.109.10">
    <property type="entry name" value="Umud Fragment, subunit A"/>
    <property type="match status" value="1"/>
</dbReference>
<dbReference type="GO" id="GO:0006465">
    <property type="term" value="P:signal peptide processing"/>
    <property type="evidence" value="ECO:0007669"/>
    <property type="project" value="InterPro"/>
</dbReference>
<comment type="subcellular location">
    <subcellularLocation>
        <location evidence="8">Membrane</location>
        <topology evidence="8">Multi-pass membrane protein</topology>
    </subcellularLocation>
</comment>
<dbReference type="InterPro" id="IPR019758">
    <property type="entry name" value="Pept_S26A_signal_pept_1_CS"/>
</dbReference>
<feature type="transmembrane region" description="Helical" evidence="8">
    <location>
        <begin position="97"/>
        <end position="120"/>
    </location>
</feature>
<comment type="similarity">
    <text evidence="2 8">Belongs to the peptidase S26 family.</text>
</comment>
<gene>
    <name evidence="10" type="ORF">HELGO_WM32225</name>
</gene>
<dbReference type="PANTHER" id="PTHR43390">
    <property type="entry name" value="SIGNAL PEPTIDASE I"/>
    <property type="match status" value="1"/>
</dbReference>
<feature type="transmembrane region" description="Helical" evidence="8">
    <location>
        <begin position="38"/>
        <end position="58"/>
    </location>
</feature>
<keyword evidence="6 8" id="KW-0378">Hydrolase</keyword>
<protein>
    <recommendedName>
        <fullName evidence="4 8">Signal peptidase I</fullName>
        <ecNumber evidence="3 8">3.4.21.89</ecNumber>
    </recommendedName>
</protein>
<dbReference type="AlphaFoldDB" id="A0A6S6T262"/>
<evidence type="ECO:0000256" key="7">
    <source>
        <dbReference type="PIRSR" id="PIRSR600223-1"/>
    </source>
</evidence>
<evidence type="ECO:0000256" key="5">
    <source>
        <dbReference type="ARBA" id="ARBA00022670"/>
    </source>
</evidence>
<evidence type="ECO:0000256" key="8">
    <source>
        <dbReference type="RuleBase" id="RU362042"/>
    </source>
</evidence>
<dbReference type="PRINTS" id="PR00727">
    <property type="entry name" value="LEADERPTASE"/>
</dbReference>
<evidence type="ECO:0000256" key="4">
    <source>
        <dbReference type="ARBA" id="ARBA00019232"/>
    </source>
</evidence>
<dbReference type="PROSITE" id="PS00761">
    <property type="entry name" value="SPASE_I_3"/>
    <property type="match status" value="1"/>
</dbReference>
<evidence type="ECO:0000256" key="2">
    <source>
        <dbReference type="ARBA" id="ARBA00009370"/>
    </source>
</evidence>
<dbReference type="PANTHER" id="PTHR43390:SF1">
    <property type="entry name" value="CHLOROPLAST PROCESSING PEPTIDASE"/>
    <property type="match status" value="1"/>
</dbReference>
<dbReference type="EC" id="3.4.21.89" evidence="3 8"/>
<dbReference type="GO" id="GO:0004252">
    <property type="term" value="F:serine-type endopeptidase activity"/>
    <property type="evidence" value="ECO:0007669"/>
    <property type="project" value="InterPro"/>
</dbReference>
<feature type="transmembrane region" description="Helical" evidence="8">
    <location>
        <begin position="64"/>
        <end position="85"/>
    </location>
</feature>
<dbReference type="InterPro" id="IPR019533">
    <property type="entry name" value="Peptidase_S26"/>
</dbReference>
<name>A0A6S6T262_9GAMM</name>
<dbReference type="InterPro" id="IPR036286">
    <property type="entry name" value="LexA/Signal_pep-like_sf"/>
</dbReference>
<dbReference type="PROSITE" id="PS00501">
    <property type="entry name" value="SPASE_I_1"/>
    <property type="match status" value="1"/>
</dbReference>
<dbReference type="NCBIfam" id="TIGR02227">
    <property type="entry name" value="sigpep_I_bact"/>
    <property type="match status" value="1"/>
</dbReference>
<reference evidence="10" key="1">
    <citation type="submission" date="2020-01" db="EMBL/GenBank/DDBJ databases">
        <authorList>
            <person name="Meier V. D."/>
            <person name="Meier V D."/>
        </authorList>
    </citation>
    <scope>NUCLEOTIDE SEQUENCE</scope>
    <source>
        <strain evidence="10">HLG_WM_MAG_09</strain>
    </source>
</reference>
<evidence type="ECO:0000259" key="9">
    <source>
        <dbReference type="Pfam" id="PF10502"/>
    </source>
</evidence>
<feature type="active site" evidence="7">
    <location>
        <position position="141"/>
    </location>
</feature>
<keyword evidence="5 8" id="KW-0645">Protease</keyword>
<proteinExistence type="inferred from homology"/>
<evidence type="ECO:0000313" key="10">
    <source>
        <dbReference type="EMBL" id="CAA6809540.1"/>
    </source>
</evidence>
<keyword evidence="8" id="KW-0812">Transmembrane</keyword>
<dbReference type="Pfam" id="PF10502">
    <property type="entry name" value="Peptidase_S26"/>
    <property type="match status" value="1"/>
</dbReference>
<evidence type="ECO:0000256" key="6">
    <source>
        <dbReference type="ARBA" id="ARBA00022801"/>
    </source>
</evidence>
<accession>A0A6S6T262</accession>
<dbReference type="GO" id="GO:0016020">
    <property type="term" value="C:membrane"/>
    <property type="evidence" value="ECO:0007669"/>
    <property type="project" value="UniProtKB-SubCell"/>
</dbReference>
<evidence type="ECO:0000256" key="3">
    <source>
        <dbReference type="ARBA" id="ARBA00013208"/>
    </source>
</evidence>
<feature type="domain" description="Peptidase S26" evidence="9">
    <location>
        <begin position="112"/>
        <end position="290"/>
    </location>
</feature>
<dbReference type="InterPro" id="IPR000223">
    <property type="entry name" value="Pept_S26A_signal_pept_1"/>
</dbReference>
<dbReference type="SUPFAM" id="SSF51306">
    <property type="entry name" value="LexA/Signal peptidase"/>
    <property type="match status" value="1"/>
</dbReference>
<feature type="active site" evidence="7">
    <location>
        <position position="187"/>
    </location>
</feature>
<keyword evidence="8" id="KW-1133">Transmembrane helix</keyword>
<sequence>MNITESTLIKPRSGLIAAMMSLCLPGLGQLYNGQINKASWFFMAAAFFTIPAFALSILHLPSDLMVTGLTVSLFFCGFVWVYSALEAFITARKQKQYVPYAWQGVGVYLIAFVTLIMIALPALTAHMREKWVEPYRIPSASMEPTLVAGDYIFTDKRYNCAGCEHRVKRGDVIVFTYPNDRSINYIKRIIALPEDRIQIQGETIKINGKIISKMVDKQETLNVVQETGEGKSWTVVWKKVKNAPRPPIYDITVPPGRLFVMGDNRNASNDSRFFDTIPLADVKAKARQIWMSYNKKLGGLQMDRAGKVIQ</sequence>
<dbReference type="InterPro" id="IPR019756">
    <property type="entry name" value="Pept_S26A_signal_pept_1_Ser-AS"/>
</dbReference>
<evidence type="ECO:0000256" key="1">
    <source>
        <dbReference type="ARBA" id="ARBA00000677"/>
    </source>
</evidence>
<dbReference type="EMBL" id="CACVAT010000136">
    <property type="protein sequence ID" value="CAA6809540.1"/>
    <property type="molecule type" value="Genomic_DNA"/>
</dbReference>
<dbReference type="GO" id="GO:0009003">
    <property type="term" value="F:signal peptidase activity"/>
    <property type="evidence" value="ECO:0007669"/>
    <property type="project" value="UniProtKB-EC"/>
</dbReference>